<dbReference type="Pfam" id="PF16925">
    <property type="entry name" value="TetR_C_13"/>
    <property type="match status" value="1"/>
</dbReference>
<evidence type="ECO:0000313" key="7">
    <source>
        <dbReference type="EMBL" id="MBM9503257.1"/>
    </source>
</evidence>
<evidence type="ECO:0000259" key="6">
    <source>
        <dbReference type="PROSITE" id="PS50977"/>
    </source>
</evidence>
<gene>
    <name evidence="7" type="ORF">ITX44_01680</name>
</gene>
<feature type="region of interest" description="Disordered" evidence="5">
    <location>
        <begin position="1"/>
        <end position="22"/>
    </location>
</feature>
<dbReference type="SUPFAM" id="SSF48498">
    <property type="entry name" value="Tetracyclin repressor-like, C-terminal domain"/>
    <property type="match status" value="1"/>
</dbReference>
<dbReference type="InterPro" id="IPR009057">
    <property type="entry name" value="Homeodomain-like_sf"/>
</dbReference>
<evidence type="ECO:0000256" key="5">
    <source>
        <dbReference type="SAM" id="MobiDB-lite"/>
    </source>
</evidence>
<dbReference type="Proteomes" id="UP000749040">
    <property type="component" value="Unassembled WGS sequence"/>
</dbReference>
<evidence type="ECO:0000256" key="4">
    <source>
        <dbReference type="PROSITE-ProRule" id="PRU00335"/>
    </source>
</evidence>
<protein>
    <submittedName>
        <fullName evidence="7">TetR/AcrR family transcriptional regulator</fullName>
    </submittedName>
</protein>
<evidence type="ECO:0000256" key="3">
    <source>
        <dbReference type="ARBA" id="ARBA00023163"/>
    </source>
</evidence>
<reference evidence="7 8" key="1">
    <citation type="submission" date="2021-01" db="EMBL/GenBank/DDBJ databases">
        <title>Streptomyces acididurans sp. nov., isolated from a peat swamp forest soil.</title>
        <authorList>
            <person name="Chantavorakit T."/>
            <person name="Duangmal K."/>
        </authorList>
    </citation>
    <scope>NUCLEOTIDE SEQUENCE [LARGE SCALE GENOMIC DNA]</scope>
    <source>
        <strain evidence="7 8">KK5PA1</strain>
    </source>
</reference>
<name>A0ABS2TKA3_9ACTN</name>
<evidence type="ECO:0000256" key="2">
    <source>
        <dbReference type="ARBA" id="ARBA00023125"/>
    </source>
</evidence>
<dbReference type="InterPro" id="IPR001647">
    <property type="entry name" value="HTH_TetR"/>
</dbReference>
<dbReference type="RefSeq" id="WP_205355120.1">
    <property type="nucleotide sequence ID" value="NZ_JADKYB010000001.1"/>
</dbReference>
<dbReference type="PROSITE" id="PS50977">
    <property type="entry name" value="HTH_TETR_2"/>
    <property type="match status" value="1"/>
</dbReference>
<dbReference type="EMBL" id="JADKYB010000001">
    <property type="protein sequence ID" value="MBM9503257.1"/>
    <property type="molecule type" value="Genomic_DNA"/>
</dbReference>
<dbReference type="Gene3D" id="1.10.357.10">
    <property type="entry name" value="Tetracycline Repressor, domain 2"/>
    <property type="match status" value="1"/>
</dbReference>
<dbReference type="PRINTS" id="PR00455">
    <property type="entry name" value="HTHTETR"/>
</dbReference>
<dbReference type="SUPFAM" id="SSF46689">
    <property type="entry name" value="Homeodomain-like"/>
    <property type="match status" value="1"/>
</dbReference>
<organism evidence="7 8">
    <name type="scientific">Actinacidiphila acididurans</name>
    <dbReference type="NCBI Taxonomy" id="2784346"/>
    <lineage>
        <taxon>Bacteria</taxon>
        <taxon>Bacillati</taxon>
        <taxon>Actinomycetota</taxon>
        <taxon>Actinomycetes</taxon>
        <taxon>Kitasatosporales</taxon>
        <taxon>Streptomycetaceae</taxon>
        <taxon>Actinacidiphila</taxon>
    </lineage>
</organism>
<proteinExistence type="predicted"/>
<accession>A0ABS2TKA3</accession>
<sequence length="222" mass="23492">MNIDESPAAPAGTGAGPRLTRKGRATRDRIVAAAANLMFERGVAGTSTDDVRIAAGVSTSQIYHYFADKCALVRAVIAHQTQAVLEAQEPLLGNLDSLEALRAWRDLVVGIQRERECQGGCPIGSMASELSEVDNLARADLVVGFARWETPIRQGLQAMRDRGELTADADPEHLALATLSALQGGLLLTQLRRETAPLEAALDAMLGHIASYATTPSPAAPA</sequence>
<evidence type="ECO:0000313" key="8">
    <source>
        <dbReference type="Proteomes" id="UP000749040"/>
    </source>
</evidence>
<dbReference type="Pfam" id="PF00440">
    <property type="entry name" value="TetR_N"/>
    <property type="match status" value="1"/>
</dbReference>
<keyword evidence="3" id="KW-0804">Transcription</keyword>
<dbReference type="PANTHER" id="PTHR47506">
    <property type="entry name" value="TRANSCRIPTIONAL REGULATORY PROTEIN"/>
    <property type="match status" value="1"/>
</dbReference>
<dbReference type="PANTHER" id="PTHR47506:SF3">
    <property type="entry name" value="HTH-TYPE TRANSCRIPTIONAL REGULATOR LMRA"/>
    <property type="match status" value="1"/>
</dbReference>
<feature type="domain" description="HTH tetR-type" evidence="6">
    <location>
        <begin position="24"/>
        <end position="84"/>
    </location>
</feature>
<keyword evidence="8" id="KW-1185">Reference proteome</keyword>
<comment type="caution">
    <text evidence="7">The sequence shown here is derived from an EMBL/GenBank/DDBJ whole genome shotgun (WGS) entry which is preliminary data.</text>
</comment>
<evidence type="ECO:0000256" key="1">
    <source>
        <dbReference type="ARBA" id="ARBA00023015"/>
    </source>
</evidence>
<dbReference type="InterPro" id="IPR036271">
    <property type="entry name" value="Tet_transcr_reg_TetR-rel_C_sf"/>
</dbReference>
<keyword evidence="2 4" id="KW-0238">DNA-binding</keyword>
<feature type="DNA-binding region" description="H-T-H motif" evidence="4">
    <location>
        <begin position="47"/>
        <end position="66"/>
    </location>
</feature>
<dbReference type="InterPro" id="IPR011075">
    <property type="entry name" value="TetR_C"/>
</dbReference>
<keyword evidence="1" id="KW-0805">Transcription regulation</keyword>